<dbReference type="GO" id="GO:0005654">
    <property type="term" value="C:nucleoplasm"/>
    <property type="evidence" value="ECO:0007669"/>
    <property type="project" value="TreeGrafter"/>
</dbReference>
<dbReference type="InterPro" id="IPR036996">
    <property type="entry name" value="PA28_N_sf"/>
</dbReference>
<dbReference type="InterPro" id="IPR036252">
    <property type="entry name" value="Proteasome_activ_sf"/>
</dbReference>
<dbReference type="PANTHER" id="PTHR10660:SF2">
    <property type="entry name" value="LD45860P"/>
    <property type="match status" value="1"/>
</dbReference>
<evidence type="ECO:0008006" key="8">
    <source>
        <dbReference type="Google" id="ProtNLM"/>
    </source>
</evidence>
<dbReference type="EMBL" id="JANIEX010000187">
    <property type="protein sequence ID" value="KAJ3571401.1"/>
    <property type="molecule type" value="Genomic_DNA"/>
</dbReference>
<dbReference type="SUPFAM" id="SSF47216">
    <property type="entry name" value="Proteasome activator"/>
    <property type="match status" value="1"/>
</dbReference>
<dbReference type="InterPro" id="IPR003186">
    <property type="entry name" value="PA28_C"/>
</dbReference>
<dbReference type="Gene3D" id="1.20.5.120">
    <property type="entry name" value="Proteasome activator pa28, N-terminal domain"/>
    <property type="match status" value="1"/>
</dbReference>
<proteinExistence type="inferred from homology"/>
<evidence type="ECO:0000313" key="7">
    <source>
        <dbReference type="Proteomes" id="UP001213000"/>
    </source>
</evidence>
<evidence type="ECO:0000256" key="1">
    <source>
        <dbReference type="ARBA" id="ARBA00005883"/>
    </source>
</evidence>
<dbReference type="GO" id="GO:0061133">
    <property type="term" value="F:endopeptidase activator activity"/>
    <property type="evidence" value="ECO:0007669"/>
    <property type="project" value="TreeGrafter"/>
</dbReference>
<feature type="compositionally biased region" description="Polar residues" evidence="3">
    <location>
        <begin position="47"/>
        <end position="64"/>
    </location>
</feature>
<sequence>MDRMDKDLERKITDFRMKATQTAEEIVFRTFPTKIIELTDVIETTRDPNSPFHSSNLSHSTDTTVYPPPDQSQPMKKRKLENGNTSADAAETDADTHHARLPSRVNANKHLLERVHFIVKREAEELAASVDKVKLWVTLTMPKIEDGDNFGVQIQEEVLGELCRSQESAYNIRDSTRQSHIARAKLCSKLIKYPNIEDYKLAILEHDDKQFYLSRQHLHDLRNVYAVITDLMHKNIAKIRAPKANNSVGLY</sequence>
<dbReference type="GO" id="GO:0008537">
    <property type="term" value="C:proteasome activator complex"/>
    <property type="evidence" value="ECO:0007669"/>
    <property type="project" value="InterPro"/>
</dbReference>
<reference evidence="6" key="1">
    <citation type="submission" date="2022-07" db="EMBL/GenBank/DDBJ databases">
        <title>Genome Sequence of Leucocoprinus birnbaumii.</title>
        <authorList>
            <person name="Buettner E."/>
        </authorList>
    </citation>
    <scope>NUCLEOTIDE SEQUENCE</scope>
    <source>
        <strain evidence="6">VT141</strain>
    </source>
</reference>
<dbReference type="Pfam" id="PF02252">
    <property type="entry name" value="PA28_C"/>
    <property type="match status" value="1"/>
</dbReference>
<comment type="similarity">
    <text evidence="1">Belongs to the PA28 family.</text>
</comment>
<feature type="region of interest" description="Disordered" evidence="3">
    <location>
        <begin position="45"/>
        <end position="97"/>
    </location>
</feature>
<keyword evidence="2" id="KW-0647">Proteasome</keyword>
<dbReference type="Proteomes" id="UP001213000">
    <property type="component" value="Unassembled WGS sequence"/>
</dbReference>
<dbReference type="Gene3D" id="1.20.120.180">
    <property type="entry name" value="Proteasome activator pa28, C-terminal domain"/>
    <property type="match status" value="1"/>
</dbReference>
<dbReference type="FunFam" id="1.20.120.180:FF:000002">
    <property type="entry name" value="Proteasome activator complex subunit 1"/>
    <property type="match status" value="1"/>
</dbReference>
<dbReference type="GO" id="GO:2000045">
    <property type="term" value="P:regulation of G1/S transition of mitotic cell cycle"/>
    <property type="evidence" value="ECO:0007669"/>
    <property type="project" value="TreeGrafter"/>
</dbReference>
<dbReference type="Pfam" id="PF02251">
    <property type="entry name" value="PA28_N"/>
    <property type="match status" value="1"/>
</dbReference>
<dbReference type="InterPro" id="IPR036997">
    <property type="entry name" value="PA28_C_sf"/>
</dbReference>
<dbReference type="InterPro" id="IPR003185">
    <property type="entry name" value="Proteasome_activ_PA28_N"/>
</dbReference>
<name>A0AAD5VVY0_9AGAR</name>
<accession>A0AAD5VVY0</accession>
<dbReference type="InterPro" id="IPR009077">
    <property type="entry name" value="Proteasome_activ_PA28"/>
</dbReference>
<evidence type="ECO:0000256" key="3">
    <source>
        <dbReference type="SAM" id="MobiDB-lite"/>
    </source>
</evidence>
<keyword evidence="7" id="KW-1185">Reference proteome</keyword>
<protein>
    <recommendedName>
        <fullName evidence="8">Proteasome activator complex subunit 3</fullName>
    </recommendedName>
</protein>
<evidence type="ECO:0000259" key="5">
    <source>
        <dbReference type="Pfam" id="PF02252"/>
    </source>
</evidence>
<evidence type="ECO:0000259" key="4">
    <source>
        <dbReference type="Pfam" id="PF02251"/>
    </source>
</evidence>
<comment type="caution">
    <text evidence="6">The sequence shown here is derived from an EMBL/GenBank/DDBJ whole genome shotgun (WGS) entry which is preliminary data.</text>
</comment>
<dbReference type="GO" id="GO:0061136">
    <property type="term" value="P:regulation of proteasomal protein catabolic process"/>
    <property type="evidence" value="ECO:0007669"/>
    <property type="project" value="TreeGrafter"/>
</dbReference>
<dbReference type="AlphaFoldDB" id="A0AAD5VVY0"/>
<dbReference type="GO" id="GO:0005737">
    <property type="term" value="C:cytoplasm"/>
    <property type="evidence" value="ECO:0007669"/>
    <property type="project" value="TreeGrafter"/>
</dbReference>
<gene>
    <name evidence="6" type="ORF">NP233_g3780</name>
</gene>
<evidence type="ECO:0000313" key="6">
    <source>
        <dbReference type="EMBL" id="KAJ3571401.1"/>
    </source>
</evidence>
<feature type="domain" description="Proteasome activator PA28 N-terminal" evidence="4">
    <location>
        <begin position="7"/>
        <end position="44"/>
    </location>
</feature>
<organism evidence="6 7">
    <name type="scientific">Leucocoprinus birnbaumii</name>
    <dbReference type="NCBI Taxonomy" id="56174"/>
    <lineage>
        <taxon>Eukaryota</taxon>
        <taxon>Fungi</taxon>
        <taxon>Dikarya</taxon>
        <taxon>Basidiomycota</taxon>
        <taxon>Agaricomycotina</taxon>
        <taxon>Agaricomycetes</taxon>
        <taxon>Agaricomycetidae</taxon>
        <taxon>Agaricales</taxon>
        <taxon>Agaricineae</taxon>
        <taxon>Agaricaceae</taxon>
        <taxon>Leucocoprinus</taxon>
    </lineage>
</organism>
<feature type="domain" description="Proteasome activator PA28 C-terminal" evidence="5">
    <location>
        <begin position="105"/>
        <end position="247"/>
    </location>
</feature>
<dbReference type="PANTHER" id="PTHR10660">
    <property type="entry name" value="PROTEASOME REGULATOR PA28"/>
    <property type="match status" value="1"/>
</dbReference>
<evidence type="ECO:0000256" key="2">
    <source>
        <dbReference type="ARBA" id="ARBA00022942"/>
    </source>
</evidence>